<feature type="compositionally biased region" description="Pro residues" evidence="1">
    <location>
        <begin position="129"/>
        <end position="140"/>
    </location>
</feature>
<protein>
    <recommendedName>
        <fullName evidence="4">Acid phosphatase</fullName>
    </recommendedName>
</protein>
<proteinExistence type="predicted"/>
<dbReference type="AlphaFoldDB" id="A0A8H4UTH3"/>
<reference evidence="2" key="2">
    <citation type="submission" date="2020-05" db="EMBL/GenBank/DDBJ databases">
        <authorList>
            <person name="Kim H.-S."/>
            <person name="Proctor R.H."/>
            <person name="Brown D.W."/>
        </authorList>
    </citation>
    <scope>NUCLEOTIDE SEQUENCE</scope>
    <source>
        <strain evidence="2">NRRL 22465</strain>
    </source>
</reference>
<dbReference type="InterPro" id="IPR029058">
    <property type="entry name" value="AB_hydrolase_fold"/>
</dbReference>
<reference evidence="2" key="1">
    <citation type="journal article" date="2020" name="BMC Genomics">
        <title>Correction to: Identification and distribution of gene clusters required for synthesis of sphingolipid metabolism inhibitors in diverse species of the filamentous fungus Fusarium.</title>
        <authorList>
            <person name="Kim H.S."/>
            <person name="Lohmar J.M."/>
            <person name="Busman M."/>
            <person name="Brown D.W."/>
            <person name="Naumann T.A."/>
            <person name="Divon H.H."/>
            <person name="Lysoe E."/>
            <person name="Uhlig S."/>
            <person name="Proctor R.H."/>
        </authorList>
    </citation>
    <scope>NUCLEOTIDE SEQUENCE</scope>
    <source>
        <strain evidence="2">NRRL 22465</strain>
    </source>
</reference>
<comment type="caution">
    <text evidence="2">The sequence shown here is derived from an EMBL/GenBank/DDBJ whole genome shotgun (WGS) entry which is preliminary data.</text>
</comment>
<organism evidence="2 3">
    <name type="scientific">Fusarium zealandicum</name>
    <dbReference type="NCBI Taxonomy" id="1053134"/>
    <lineage>
        <taxon>Eukaryota</taxon>
        <taxon>Fungi</taxon>
        <taxon>Dikarya</taxon>
        <taxon>Ascomycota</taxon>
        <taxon>Pezizomycotina</taxon>
        <taxon>Sordariomycetes</taxon>
        <taxon>Hypocreomycetidae</taxon>
        <taxon>Hypocreales</taxon>
        <taxon>Nectriaceae</taxon>
        <taxon>Fusarium</taxon>
        <taxon>Fusarium staphyleae species complex</taxon>
    </lineage>
</organism>
<name>A0A8H4UTH3_9HYPO</name>
<evidence type="ECO:0000313" key="2">
    <source>
        <dbReference type="EMBL" id="KAF4983531.1"/>
    </source>
</evidence>
<feature type="region of interest" description="Disordered" evidence="1">
    <location>
        <begin position="218"/>
        <end position="247"/>
    </location>
</feature>
<sequence length="414" mass="45173">MLPEPTLTLTLPSIHDGLVLDCRVYHSLSLSANPRAPAWQRHAAIVAHPYAPMGGSYDDPVVETVAEQLLRKGFLVGTFNFRGAHGSAGRTSWTSKPERDDYATFVAFMLHYVHHLDPFRPHSSDSLQPPSPARPTPVPVDPVRTRPVLLMGGYSYGAMVTTLLPPLDAILQPFVSPIAGSDAAEVRLRAAHLAEQQNIVLGSARAAMIEHRTIRGGSKRGVRIGGDESGSPRKSHESHGRRSFSLDEEKLRRGVHDFIARARSGRHSQKMFHSPVDSQSSTIVPPPPGEHLPTIPDLTMPQPAYLMISPLQGLITHLATMSLLPSALGKNKDPHDVAAEEKLVMNPGMAVFGDTDVFVAAHRLRAWTARLKERTGSRFRGHEVTTAGHFWAEEGVLYKMSDVVGGFAEELLSG</sequence>
<dbReference type="Gene3D" id="3.40.50.1820">
    <property type="entry name" value="alpha/beta hydrolase"/>
    <property type="match status" value="1"/>
</dbReference>
<feature type="region of interest" description="Disordered" evidence="1">
    <location>
        <begin position="121"/>
        <end position="140"/>
    </location>
</feature>
<accession>A0A8H4UTH3</accession>
<feature type="region of interest" description="Disordered" evidence="1">
    <location>
        <begin position="266"/>
        <end position="286"/>
    </location>
</feature>
<keyword evidence="3" id="KW-1185">Reference proteome</keyword>
<dbReference type="PANTHER" id="PTHR42103">
    <property type="entry name" value="ALPHA/BETA-HYDROLASES SUPERFAMILY PROTEIN"/>
    <property type="match status" value="1"/>
</dbReference>
<evidence type="ECO:0000313" key="3">
    <source>
        <dbReference type="Proteomes" id="UP000635477"/>
    </source>
</evidence>
<dbReference type="SUPFAM" id="SSF53474">
    <property type="entry name" value="alpha/beta-Hydrolases"/>
    <property type="match status" value="1"/>
</dbReference>
<dbReference type="OrthoDB" id="10260961at2759"/>
<dbReference type="PANTHER" id="PTHR42103:SF2">
    <property type="entry name" value="AB HYDROLASE-1 DOMAIN-CONTAINING PROTEIN"/>
    <property type="match status" value="1"/>
</dbReference>
<dbReference type="EMBL" id="JABEYC010000062">
    <property type="protein sequence ID" value="KAF4983531.1"/>
    <property type="molecule type" value="Genomic_DNA"/>
</dbReference>
<gene>
    <name evidence="2" type="ORF">FZEAL_1066</name>
</gene>
<evidence type="ECO:0000256" key="1">
    <source>
        <dbReference type="SAM" id="MobiDB-lite"/>
    </source>
</evidence>
<evidence type="ECO:0008006" key="4">
    <source>
        <dbReference type="Google" id="ProtNLM"/>
    </source>
</evidence>
<dbReference type="Proteomes" id="UP000635477">
    <property type="component" value="Unassembled WGS sequence"/>
</dbReference>
<feature type="compositionally biased region" description="Basic and acidic residues" evidence="1">
    <location>
        <begin position="230"/>
        <end position="247"/>
    </location>
</feature>